<reference evidence="2" key="1">
    <citation type="journal article" date="2023" name="Science">
        <title>Genome structures resolve the early diversification of teleost fishes.</title>
        <authorList>
            <person name="Parey E."/>
            <person name="Louis A."/>
            <person name="Montfort J."/>
            <person name="Bouchez O."/>
            <person name="Roques C."/>
            <person name="Iampietro C."/>
            <person name="Lluch J."/>
            <person name="Castinel A."/>
            <person name="Donnadieu C."/>
            <person name="Desvignes T."/>
            <person name="Floi Bucao C."/>
            <person name="Jouanno E."/>
            <person name="Wen M."/>
            <person name="Mejri S."/>
            <person name="Dirks R."/>
            <person name="Jansen H."/>
            <person name="Henkel C."/>
            <person name="Chen W.J."/>
            <person name="Zahm M."/>
            <person name="Cabau C."/>
            <person name="Klopp C."/>
            <person name="Thompson A.W."/>
            <person name="Robinson-Rechavi M."/>
            <person name="Braasch I."/>
            <person name="Lecointre G."/>
            <person name="Bobe J."/>
            <person name="Postlethwait J.H."/>
            <person name="Berthelot C."/>
            <person name="Roest Crollius H."/>
            <person name="Guiguen Y."/>
        </authorList>
    </citation>
    <scope>NUCLEOTIDE SEQUENCE</scope>
    <source>
        <strain evidence="2">NC1722</strain>
    </source>
</reference>
<evidence type="ECO:0000313" key="2">
    <source>
        <dbReference type="EMBL" id="KAJ8398629.1"/>
    </source>
</evidence>
<comment type="caution">
    <text evidence="2">The sequence shown here is derived from an EMBL/GenBank/DDBJ whole genome shotgun (WGS) entry which is preliminary data.</text>
</comment>
<name>A0AAD7S9T8_9TELE</name>
<feature type="compositionally biased region" description="Basic and acidic residues" evidence="1">
    <location>
        <begin position="142"/>
        <end position="155"/>
    </location>
</feature>
<gene>
    <name evidence="2" type="ORF">AAFF_G00421570</name>
</gene>
<feature type="compositionally biased region" description="Polar residues" evidence="1">
    <location>
        <begin position="1"/>
        <end position="12"/>
    </location>
</feature>
<feature type="region of interest" description="Disordered" evidence="1">
    <location>
        <begin position="132"/>
        <end position="162"/>
    </location>
</feature>
<dbReference type="EMBL" id="JAINUG010000089">
    <property type="protein sequence ID" value="KAJ8398629.1"/>
    <property type="molecule type" value="Genomic_DNA"/>
</dbReference>
<organism evidence="2 3">
    <name type="scientific">Aldrovandia affinis</name>
    <dbReference type="NCBI Taxonomy" id="143900"/>
    <lineage>
        <taxon>Eukaryota</taxon>
        <taxon>Metazoa</taxon>
        <taxon>Chordata</taxon>
        <taxon>Craniata</taxon>
        <taxon>Vertebrata</taxon>
        <taxon>Euteleostomi</taxon>
        <taxon>Actinopterygii</taxon>
        <taxon>Neopterygii</taxon>
        <taxon>Teleostei</taxon>
        <taxon>Notacanthiformes</taxon>
        <taxon>Halosauridae</taxon>
        <taxon>Aldrovandia</taxon>
    </lineage>
</organism>
<accession>A0AAD7S9T8</accession>
<dbReference type="AlphaFoldDB" id="A0AAD7S9T8"/>
<protein>
    <submittedName>
        <fullName evidence="2">Uncharacterized protein</fullName>
    </submittedName>
</protein>
<proteinExistence type="predicted"/>
<evidence type="ECO:0000313" key="3">
    <source>
        <dbReference type="Proteomes" id="UP001221898"/>
    </source>
</evidence>
<keyword evidence="3" id="KW-1185">Reference proteome</keyword>
<feature type="region of interest" description="Disordered" evidence="1">
    <location>
        <begin position="1"/>
        <end position="74"/>
    </location>
</feature>
<dbReference type="Proteomes" id="UP001221898">
    <property type="component" value="Unassembled WGS sequence"/>
</dbReference>
<sequence>MRKQPESLSQKVNADKRGQKQPCRCCPGVKPTTFRCRADTPALGPPRSARAGTGRPGEPGERGSAGGPGPFRRIPGRGFSLSAPFQSAFPAVGLGAHAGRQRAVHSPPPPRAPPAQLDGAFHHKSKDSLVSPFDWCGRPAGRRAERGAGRPDRTSPIHPGTAHCQRRPAFIAAAGAVSRTWRTALPGLLGNVGWVTAARAPPCLARRGL</sequence>
<evidence type="ECO:0000256" key="1">
    <source>
        <dbReference type="SAM" id="MobiDB-lite"/>
    </source>
</evidence>